<dbReference type="KEGG" id="paur:FGL86_09700"/>
<protein>
    <submittedName>
        <fullName evidence="8">Na+/H+ antiporter subunit C</fullName>
    </submittedName>
</protein>
<evidence type="ECO:0000256" key="4">
    <source>
        <dbReference type="ARBA" id="ARBA00022692"/>
    </source>
</evidence>
<keyword evidence="5 7" id="KW-1133">Transmembrane helix</keyword>
<feature type="transmembrane region" description="Helical" evidence="7">
    <location>
        <begin position="63"/>
        <end position="83"/>
    </location>
</feature>
<organism evidence="8 9">
    <name type="scientific">Pistricoccus aurantiacus</name>
    <dbReference type="NCBI Taxonomy" id="1883414"/>
    <lineage>
        <taxon>Bacteria</taxon>
        <taxon>Pseudomonadati</taxon>
        <taxon>Pseudomonadota</taxon>
        <taxon>Gammaproteobacteria</taxon>
        <taxon>Oceanospirillales</taxon>
        <taxon>Halomonadaceae</taxon>
        <taxon>Pistricoccus</taxon>
    </lineage>
</organism>
<dbReference type="RefSeq" id="WP_147184373.1">
    <property type="nucleotide sequence ID" value="NZ_CP042382.1"/>
</dbReference>
<dbReference type="EMBL" id="CP042382">
    <property type="protein sequence ID" value="QEA39321.1"/>
    <property type="molecule type" value="Genomic_DNA"/>
</dbReference>
<dbReference type="PANTHER" id="PTHR34583:SF2">
    <property type="entry name" value="ANTIPORTER SUBUNIT MNHC2-RELATED"/>
    <property type="match status" value="1"/>
</dbReference>
<evidence type="ECO:0000256" key="1">
    <source>
        <dbReference type="ARBA" id="ARBA00004651"/>
    </source>
</evidence>
<evidence type="ECO:0000256" key="6">
    <source>
        <dbReference type="ARBA" id="ARBA00023136"/>
    </source>
</evidence>
<evidence type="ECO:0000313" key="8">
    <source>
        <dbReference type="EMBL" id="QEA39321.1"/>
    </source>
</evidence>
<dbReference type="PANTHER" id="PTHR34583">
    <property type="entry name" value="ANTIPORTER SUBUNIT MNHC2-RELATED"/>
    <property type="match status" value="1"/>
</dbReference>
<name>A0A5B8SSR8_9GAMM</name>
<evidence type="ECO:0000256" key="3">
    <source>
        <dbReference type="ARBA" id="ARBA00022475"/>
    </source>
</evidence>
<dbReference type="InterPro" id="IPR050601">
    <property type="entry name" value="CPA3_antiporter_subunitC"/>
</dbReference>
<keyword evidence="3" id="KW-1003">Cell membrane</keyword>
<feature type="transmembrane region" description="Helical" evidence="7">
    <location>
        <begin position="32"/>
        <end position="51"/>
    </location>
</feature>
<dbReference type="AlphaFoldDB" id="A0A5B8SSR8"/>
<keyword evidence="6 7" id="KW-0472">Membrane</keyword>
<comment type="subcellular location">
    <subcellularLocation>
        <location evidence="1">Cell membrane</location>
        <topology evidence="1">Multi-pass membrane protein</topology>
    </subcellularLocation>
</comment>
<accession>A0A5B8SSR8</accession>
<evidence type="ECO:0000256" key="5">
    <source>
        <dbReference type="ARBA" id="ARBA00022989"/>
    </source>
</evidence>
<sequence>MNTVLLYGLCGVVLFVLGLYFALTSGAALRRILAINVMGNGVFMLLIATSYDEHTPDPVPHALVLTGIVVAISATALALKLLCRAHELARQQGEETHE</sequence>
<proteinExistence type="inferred from homology"/>
<evidence type="ECO:0000256" key="2">
    <source>
        <dbReference type="ARBA" id="ARBA00010388"/>
    </source>
</evidence>
<evidence type="ECO:0000256" key="7">
    <source>
        <dbReference type="SAM" id="Phobius"/>
    </source>
</evidence>
<gene>
    <name evidence="8" type="ORF">FGL86_09700</name>
</gene>
<feature type="transmembrane region" description="Helical" evidence="7">
    <location>
        <begin position="6"/>
        <end position="23"/>
    </location>
</feature>
<dbReference type="GO" id="GO:0005886">
    <property type="term" value="C:plasma membrane"/>
    <property type="evidence" value="ECO:0007669"/>
    <property type="project" value="UniProtKB-SubCell"/>
</dbReference>
<dbReference type="InterPro" id="IPR039428">
    <property type="entry name" value="NUOK/Mnh_C1-like"/>
</dbReference>
<comment type="similarity">
    <text evidence="2">Belongs to the CPA3 antiporters (TC 2.A.63) subunit C family.</text>
</comment>
<dbReference type="Proteomes" id="UP000321272">
    <property type="component" value="Chromosome"/>
</dbReference>
<keyword evidence="9" id="KW-1185">Reference proteome</keyword>
<dbReference type="Pfam" id="PF00420">
    <property type="entry name" value="Oxidored_q2"/>
    <property type="match status" value="1"/>
</dbReference>
<evidence type="ECO:0000313" key="9">
    <source>
        <dbReference type="Proteomes" id="UP000321272"/>
    </source>
</evidence>
<reference evidence="8 9" key="1">
    <citation type="submission" date="2019-06" db="EMBL/GenBank/DDBJ databases">
        <title>Genome analyses of bacteria isolated from kimchi.</title>
        <authorList>
            <person name="Lee S."/>
            <person name="Ahn S."/>
            <person name="Roh S."/>
        </authorList>
    </citation>
    <scope>NUCLEOTIDE SEQUENCE [LARGE SCALE GENOMIC DNA]</scope>
    <source>
        <strain evidence="8 9">CBA4606</strain>
    </source>
</reference>
<dbReference type="OrthoDB" id="1494613at2"/>
<keyword evidence="4 7" id="KW-0812">Transmembrane</keyword>
<dbReference type="Gene3D" id="1.10.287.3510">
    <property type="match status" value="1"/>
</dbReference>